<evidence type="ECO:0000259" key="1">
    <source>
        <dbReference type="PROSITE" id="PS51833"/>
    </source>
</evidence>
<dbReference type="SUPFAM" id="SSF109604">
    <property type="entry name" value="HD-domain/PDEase-like"/>
    <property type="match status" value="1"/>
</dbReference>
<dbReference type="PROSITE" id="PS51833">
    <property type="entry name" value="HDOD"/>
    <property type="match status" value="1"/>
</dbReference>
<dbReference type="InterPro" id="IPR052340">
    <property type="entry name" value="RNase_Y/CdgJ"/>
</dbReference>
<keyword evidence="3" id="KW-1185">Reference proteome</keyword>
<gene>
    <name evidence="2" type="ORF">SAMN04488038_103112</name>
</gene>
<sequence length="281" mass="30691">MPDFTRFHRLVAEALAADRLVLPSLPEVALHVRELTLRDNVTVPLLAAAVHKDPATAARLIQVANSAAARGGRHVENVRQAITRLGLEMTRLLVCGLAVEQMFKRGSSGMEYRLRYIWEQSLEVAAGAQALAAYQGSLNPEMAMLAGLIHHIGALPILRLAENRPESIRFEADIDDVVDNLGPRIGTMVLRAWHFPAELAQLPELWPQFSRRHEGPADYVDLIQVALLQSRAGNGYPWNEVERIGVPAYDKLGVTPTMDIYKLPGYGGAVAPTASADSAVA</sequence>
<dbReference type="OrthoDB" id="598113at2"/>
<dbReference type="EMBL" id="FOFS01000003">
    <property type="protein sequence ID" value="SEQ02535.1"/>
    <property type="molecule type" value="Genomic_DNA"/>
</dbReference>
<reference evidence="2 3" key="1">
    <citation type="submission" date="2016-10" db="EMBL/GenBank/DDBJ databases">
        <authorList>
            <person name="de Groot N.N."/>
        </authorList>
    </citation>
    <scope>NUCLEOTIDE SEQUENCE [LARGE SCALE GENOMIC DNA]</scope>
    <source>
        <strain evidence="2 3">DSM 25927</strain>
    </source>
</reference>
<protein>
    <submittedName>
        <fullName evidence="2">HD-like signal output (HDOD) domain, no enzymatic activity</fullName>
    </submittedName>
</protein>
<dbReference type="STRING" id="489703.SAMN04488038_103112"/>
<dbReference type="AlphaFoldDB" id="A0A1H9CMV2"/>
<evidence type="ECO:0000313" key="2">
    <source>
        <dbReference type="EMBL" id="SEQ02535.1"/>
    </source>
</evidence>
<feature type="domain" description="HDOD" evidence="1">
    <location>
        <begin position="22"/>
        <end position="209"/>
    </location>
</feature>
<dbReference type="Gene3D" id="1.10.3210.10">
    <property type="entry name" value="Hypothetical protein af1432"/>
    <property type="match status" value="1"/>
</dbReference>
<dbReference type="RefSeq" id="WP_093282740.1">
    <property type="nucleotide sequence ID" value="NZ_FOFS01000003.1"/>
</dbReference>
<organism evidence="2 3">
    <name type="scientific">Solimonas aquatica</name>
    <dbReference type="NCBI Taxonomy" id="489703"/>
    <lineage>
        <taxon>Bacteria</taxon>
        <taxon>Pseudomonadati</taxon>
        <taxon>Pseudomonadota</taxon>
        <taxon>Gammaproteobacteria</taxon>
        <taxon>Nevskiales</taxon>
        <taxon>Nevskiaceae</taxon>
        <taxon>Solimonas</taxon>
    </lineage>
</organism>
<name>A0A1H9CMV2_9GAMM</name>
<evidence type="ECO:0000313" key="3">
    <source>
        <dbReference type="Proteomes" id="UP000199233"/>
    </source>
</evidence>
<dbReference type="Pfam" id="PF08668">
    <property type="entry name" value="HDOD"/>
    <property type="match status" value="1"/>
</dbReference>
<dbReference type="Proteomes" id="UP000199233">
    <property type="component" value="Unassembled WGS sequence"/>
</dbReference>
<dbReference type="PANTHER" id="PTHR33525:SF3">
    <property type="entry name" value="RIBONUCLEASE Y"/>
    <property type="match status" value="1"/>
</dbReference>
<proteinExistence type="predicted"/>
<accession>A0A1H9CMV2</accession>
<dbReference type="PANTHER" id="PTHR33525">
    <property type="match status" value="1"/>
</dbReference>
<dbReference type="InterPro" id="IPR013976">
    <property type="entry name" value="HDOD"/>
</dbReference>